<evidence type="ECO:0000256" key="4">
    <source>
        <dbReference type="PROSITE-ProRule" id="PRU00723"/>
    </source>
</evidence>
<dbReference type="InterPro" id="IPR013085">
    <property type="entry name" value="U1-CZ_Znf_C2H2"/>
</dbReference>
<dbReference type="AlphaFoldDB" id="A0ABD1FCA9"/>
<dbReference type="SUPFAM" id="SSF90229">
    <property type="entry name" value="CCCH zinc finger"/>
    <property type="match status" value="1"/>
</dbReference>
<protein>
    <recommendedName>
        <fullName evidence="5">C3H1-type domain-containing protein</fullName>
    </recommendedName>
</protein>
<proteinExistence type="predicted"/>
<dbReference type="InterPro" id="IPR036855">
    <property type="entry name" value="Znf_CCCH_sf"/>
</dbReference>
<reference evidence="6 7" key="1">
    <citation type="submission" date="2024-05" db="EMBL/GenBank/DDBJ databases">
        <title>Genetic variation in Jamaican populations of the coffee berry borer (Hypothenemus hampei).</title>
        <authorList>
            <person name="Errbii M."/>
            <person name="Myrie A."/>
        </authorList>
    </citation>
    <scope>NUCLEOTIDE SEQUENCE [LARGE SCALE GENOMIC DNA]</scope>
    <source>
        <strain evidence="6">JA-Hopewell-2020-01-JO</strain>
        <tissue evidence="6">Whole body</tissue>
    </source>
</reference>
<evidence type="ECO:0000313" key="7">
    <source>
        <dbReference type="Proteomes" id="UP001566132"/>
    </source>
</evidence>
<dbReference type="Gene3D" id="3.30.160.60">
    <property type="entry name" value="Classic Zinc Finger"/>
    <property type="match status" value="1"/>
</dbReference>
<keyword evidence="3 4" id="KW-0862">Zinc</keyword>
<dbReference type="SUPFAM" id="SSF57667">
    <property type="entry name" value="beta-beta-alpha zinc fingers"/>
    <property type="match status" value="1"/>
</dbReference>
<keyword evidence="1 4" id="KW-0479">Metal-binding</keyword>
<evidence type="ECO:0000256" key="2">
    <source>
        <dbReference type="ARBA" id="ARBA00022771"/>
    </source>
</evidence>
<accession>A0ABD1FCA9</accession>
<dbReference type="EMBL" id="JBDJPC010000001">
    <property type="protein sequence ID" value="KAL1516914.1"/>
    <property type="molecule type" value="Genomic_DNA"/>
</dbReference>
<keyword evidence="7" id="KW-1185">Reference proteome</keyword>
<dbReference type="Pfam" id="PF06220">
    <property type="entry name" value="zf-U1"/>
    <property type="match status" value="1"/>
</dbReference>
<dbReference type="PANTHER" id="PTHR16465:SF0">
    <property type="entry name" value="ZINC FINGER MATRIN-TYPE PROTEIN 5"/>
    <property type="match status" value="1"/>
</dbReference>
<dbReference type="InterPro" id="IPR000571">
    <property type="entry name" value="Znf_CCCH"/>
</dbReference>
<dbReference type="PANTHER" id="PTHR16465">
    <property type="entry name" value="NUCLEASE-RELATED"/>
    <property type="match status" value="1"/>
</dbReference>
<name>A0ABD1FCA9_HYPHA</name>
<evidence type="ECO:0000313" key="6">
    <source>
        <dbReference type="EMBL" id="KAL1516914.1"/>
    </source>
</evidence>
<dbReference type="GO" id="GO:0008270">
    <property type="term" value="F:zinc ion binding"/>
    <property type="evidence" value="ECO:0007669"/>
    <property type="project" value="UniProtKB-KW"/>
</dbReference>
<sequence length="165" mass="19972">MGRRYYCEYCEKTFIDELEARKKHLQSANHMKLRNMHYEQCRDPAILLKEELLKIPCRKYFQNGICLFEGSCKYTHYSAEQLCELRQKVEQMEQKRQKTDSEKMNIPSVDSWLEKYEETVDKINNVVHLLWSYPENLSSRLDLPPSLIKFKPEHFHDDDFEEWGK</sequence>
<evidence type="ECO:0000256" key="3">
    <source>
        <dbReference type="ARBA" id="ARBA00022833"/>
    </source>
</evidence>
<evidence type="ECO:0000259" key="5">
    <source>
        <dbReference type="PROSITE" id="PS50103"/>
    </source>
</evidence>
<dbReference type="Proteomes" id="UP001566132">
    <property type="component" value="Unassembled WGS sequence"/>
</dbReference>
<keyword evidence="2 4" id="KW-0863">Zinc-finger</keyword>
<dbReference type="InterPro" id="IPR036236">
    <property type="entry name" value="Znf_C2H2_sf"/>
</dbReference>
<comment type="caution">
    <text evidence="6">The sequence shown here is derived from an EMBL/GenBank/DDBJ whole genome shotgun (WGS) entry which is preliminary data.</text>
</comment>
<feature type="domain" description="C3H1-type" evidence="5">
    <location>
        <begin position="56"/>
        <end position="79"/>
    </location>
</feature>
<dbReference type="SMART" id="SM00451">
    <property type="entry name" value="ZnF_U1"/>
    <property type="match status" value="1"/>
</dbReference>
<organism evidence="6 7">
    <name type="scientific">Hypothenemus hampei</name>
    <name type="common">Coffee berry borer</name>
    <dbReference type="NCBI Taxonomy" id="57062"/>
    <lineage>
        <taxon>Eukaryota</taxon>
        <taxon>Metazoa</taxon>
        <taxon>Ecdysozoa</taxon>
        <taxon>Arthropoda</taxon>
        <taxon>Hexapoda</taxon>
        <taxon>Insecta</taxon>
        <taxon>Pterygota</taxon>
        <taxon>Neoptera</taxon>
        <taxon>Endopterygota</taxon>
        <taxon>Coleoptera</taxon>
        <taxon>Polyphaga</taxon>
        <taxon>Cucujiformia</taxon>
        <taxon>Curculionidae</taxon>
        <taxon>Scolytinae</taxon>
        <taxon>Hypothenemus</taxon>
    </lineage>
</organism>
<gene>
    <name evidence="6" type="ORF">ABEB36_000746</name>
</gene>
<dbReference type="InterPro" id="IPR003604">
    <property type="entry name" value="Matrin/U1-like-C_Znf_C2H2"/>
</dbReference>
<feature type="zinc finger region" description="C3H1-type" evidence="4">
    <location>
        <begin position="56"/>
        <end position="79"/>
    </location>
</feature>
<evidence type="ECO:0000256" key="1">
    <source>
        <dbReference type="ARBA" id="ARBA00022723"/>
    </source>
</evidence>
<dbReference type="PROSITE" id="PS50103">
    <property type="entry name" value="ZF_C3H1"/>
    <property type="match status" value="1"/>
</dbReference>